<name>A0A328APE7_9CAUL</name>
<accession>A0A328APE7</accession>
<keyword evidence="2" id="KW-0732">Signal</keyword>
<evidence type="ECO:0000313" key="4">
    <source>
        <dbReference type="Proteomes" id="UP000249725"/>
    </source>
</evidence>
<keyword evidence="4" id="KW-1185">Reference proteome</keyword>
<reference evidence="4" key="1">
    <citation type="submission" date="2018-05" db="EMBL/GenBank/DDBJ databases">
        <authorList>
            <person name="Li X."/>
        </authorList>
    </citation>
    <scope>NUCLEOTIDE SEQUENCE [LARGE SCALE GENOMIC DNA]</scope>
    <source>
        <strain evidence="4">YIM 73061</strain>
    </source>
</reference>
<evidence type="ECO:0000256" key="1">
    <source>
        <dbReference type="SAM" id="MobiDB-lite"/>
    </source>
</evidence>
<dbReference type="AlphaFoldDB" id="A0A328APE7"/>
<dbReference type="InterPro" id="IPR008325">
    <property type="entry name" value="EipA-like"/>
</dbReference>
<dbReference type="Pfam" id="PF06577">
    <property type="entry name" value="EipA"/>
    <property type="match status" value="1"/>
</dbReference>
<feature type="signal peptide" evidence="2">
    <location>
        <begin position="1"/>
        <end position="22"/>
    </location>
</feature>
<dbReference type="EMBL" id="QFYR01000001">
    <property type="protein sequence ID" value="RAK56872.1"/>
    <property type="molecule type" value="Genomic_DNA"/>
</dbReference>
<comment type="caution">
    <text evidence="3">The sequence shown here is derived from an EMBL/GenBank/DDBJ whole genome shotgun (WGS) entry which is preliminary data.</text>
</comment>
<gene>
    <name evidence="3" type="ORF">DJ018_02560</name>
</gene>
<dbReference type="OrthoDB" id="9796051at2"/>
<dbReference type="RefSeq" id="WP_111513300.1">
    <property type="nucleotide sequence ID" value="NZ_QFYR01000001.1"/>
</dbReference>
<feature type="compositionally biased region" description="Pro residues" evidence="1">
    <location>
        <begin position="38"/>
        <end position="48"/>
    </location>
</feature>
<feature type="region of interest" description="Disordered" evidence="1">
    <location>
        <begin position="19"/>
        <end position="68"/>
    </location>
</feature>
<proteinExistence type="predicted"/>
<evidence type="ECO:0000313" key="3">
    <source>
        <dbReference type="EMBL" id="RAK56872.1"/>
    </source>
</evidence>
<protein>
    <submittedName>
        <fullName evidence="3">DUF1134 domain-containing protein</fullName>
    </submittedName>
</protein>
<dbReference type="Proteomes" id="UP000249725">
    <property type="component" value="Unassembled WGS sequence"/>
</dbReference>
<evidence type="ECO:0000256" key="2">
    <source>
        <dbReference type="SAM" id="SignalP"/>
    </source>
</evidence>
<sequence length="226" mass="23825">MDRRTLIVSGLMTLGSAGLAQAQTQLPPAQPRDGSVEGPPPPATPSPSYPTTQPRLAPNQPAPGGAQTYSQDEIIQGVSDFMGVTAEAAGGAVERLFAQNGRPTGYIAGEEGSAAIVVGGRYGRGLLYMKDREPLEVFWQGPSVGWDFGGNASRVFTLCYDLQVPDAIFQRFPGVEGSAYFVGGLGVNYQKASGITLAPIRAGVGLRLGANVGYLAYTRKRNFLPF</sequence>
<feature type="chain" id="PRO_5016317253" evidence="2">
    <location>
        <begin position="23"/>
        <end position="226"/>
    </location>
</feature>
<organism evidence="3 4">
    <name type="scientific">Phenylobacterium deserti</name>
    <dbReference type="NCBI Taxonomy" id="1914756"/>
    <lineage>
        <taxon>Bacteria</taxon>
        <taxon>Pseudomonadati</taxon>
        <taxon>Pseudomonadota</taxon>
        <taxon>Alphaproteobacteria</taxon>
        <taxon>Caulobacterales</taxon>
        <taxon>Caulobacteraceae</taxon>
        <taxon>Phenylobacterium</taxon>
    </lineage>
</organism>